<feature type="compositionally biased region" description="Basic and acidic residues" evidence="1">
    <location>
        <begin position="146"/>
        <end position="166"/>
    </location>
</feature>
<reference evidence="3" key="2">
    <citation type="journal article" date="2008" name="Nucleic Acids Res.">
        <title>The rice annotation project database (RAP-DB): 2008 update.</title>
        <authorList>
            <consortium name="The rice annotation project (RAP)"/>
        </authorList>
    </citation>
    <scope>GENOME REANNOTATION</scope>
    <source>
        <strain evidence="3">cv. Nipponbare</strain>
    </source>
</reference>
<gene>
    <name evidence="2" type="primary">OJ1449_H02.24</name>
</gene>
<accession>Q6ZB11</accession>
<evidence type="ECO:0000256" key="1">
    <source>
        <dbReference type="SAM" id="MobiDB-lite"/>
    </source>
</evidence>
<dbReference type="AlphaFoldDB" id="Q6ZB11"/>
<dbReference type="Proteomes" id="UP000000763">
    <property type="component" value="Chromosome 8"/>
</dbReference>
<feature type="region of interest" description="Disordered" evidence="1">
    <location>
        <begin position="1"/>
        <end position="254"/>
    </location>
</feature>
<protein>
    <submittedName>
        <fullName evidence="2">Uncharacterized protein</fullName>
    </submittedName>
</protein>
<evidence type="ECO:0000313" key="2">
    <source>
        <dbReference type="EMBL" id="BAD01288.1"/>
    </source>
</evidence>
<dbReference type="EMBL" id="AP004648">
    <property type="protein sequence ID" value="BAD01288.1"/>
    <property type="molecule type" value="Genomic_DNA"/>
</dbReference>
<evidence type="ECO:0000313" key="3">
    <source>
        <dbReference type="Proteomes" id="UP000000763"/>
    </source>
</evidence>
<reference evidence="3" key="1">
    <citation type="journal article" date="2005" name="Nature">
        <title>The map-based sequence of the rice genome.</title>
        <authorList>
            <consortium name="International rice genome sequencing project (IRGSP)"/>
            <person name="Matsumoto T."/>
            <person name="Wu J."/>
            <person name="Kanamori H."/>
            <person name="Katayose Y."/>
            <person name="Fujisawa M."/>
            <person name="Namiki N."/>
            <person name="Mizuno H."/>
            <person name="Yamamoto K."/>
            <person name="Antonio B.A."/>
            <person name="Baba T."/>
            <person name="Sakata K."/>
            <person name="Nagamura Y."/>
            <person name="Aoki H."/>
            <person name="Arikawa K."/>
            <person name="Arita K."/>
            <person name="Bito T."/>
            <person name="Chiden Y."/>
            <person name="Fujitsuka N."/>
            <person name="Fukunaka R."/>
            <person name="Hamada M."/>
            <person name="Harada C."/>
            <person name="Hayashi A."/>
            <person name="Hijishita S."/>
            <person name="Honda M."/>
            <person name="Hosokawa S."/>
            <person name="Ichikawa Y."/>
            <person name="Idonuma A."/>
            <person name="Iijima M."/>
            <person name="Ikeda M."/>
            <person name="Ikeno M."/>
            <person name="Ito K."/>
            <person name="Ito S."/>
            <person name="Ito T."/>
            <person name="Ito Y."/>
            <person name="Ito Y."/>
            <person name="Iwabuchi A."/>
            <person name="Kamiya K."/>
            <person name="Karasawa W."/>
            <person name="Kurita K."/>
            <person name="Katagiri S."/>
            <person name="Kikuta A."/>
            <person name="Kobayashi H."/>
            <person name="Kobayashi N."/>
            <person name="Machita K."/>
            <person name="Maehara T."/>
            <person name="Masukawa M."/>
            <person name="Mizubayashi T."/>
            <person name="Mukai Y."/>
            <person name="Nagasaki H."/>
            <person name="Nagata Y."/>
            <person name="Naito S."/>
            <person name="Nakashima M."/>
            <person name="Nakama Y."/>
            <person name="Nakamichi Y."/>
            <person name="Nakamura M."/>
            <person name="Meguro A."/>
            <person name="Negishi M."/>
            <person name="Ohta I."/>
            <person name="Ohta T."/>
            <person name="Okamoto M."/>
            <person name="Ono N."/>
            <person name="Saji S."/>
            <person name="Sakaguchi M."/>
            <person name="Sakai K."/>
            <person name="Shibata M."/>
            <person name="Shimokawa T."/>
            <person name="Song J."/>
            <person name="Takazaki Y."/>
            <person name="Terasawa K."/>
            <person name="Tsugane M."/>
            <person name="Tsuji K."/>
            <person name="Ueda S."/>
            <person name="Waki K."/>
            <person name="Yamagata H."/>
            <person name="Yamamoto M."/>
            <person name="Yamamoto S."/>
            <person name="Yamane H."/>
            <person name="Yoshiki S."/>
            <person name="Yoshihara R."/>
            <person name="Yukawa K."/>
            <person name="Zhong H."/>
            <person name="Yano M."/>
            <person name="Yuan Q."/>
            <person name="Ouyang S."/>
            <person name="Liu J."/>
            <person name="Jones K.M."/>
            <person name="Gansberger K."/>
            <person name="Moffat K."/>
            <person name="Hill J."/>
            <person name="Bera J."/>
            <person name="Fadrosh D."/>
            <person name="Jin S."/>
            <person name="Johri S."/>
            <person name="Kim M."/>
            <person name="Overton L."/>
            <person name="Reardon M."/>
            <person name="Tsitrin T."/>
            <person name="Vuong H."/>
            <person name="Weaver B."/>
            <person name="Ciecko A."/>
            <person name="Tallon L."/>
            <person name="Jackson J."/>
            <person name="Pai G."/>
            <person name="Aken S.V."/>
            <person name="Utterback T."/>
            <person name="Reidmuller S."/>
            <person name="Feldblyum T."/>
            <person name="Hsiao J."/>
            <person name="Zismann V."/>
            <person name="Iobst S."/>
            <person name="de Vazeille A.R."/>
            <person name="Buell C.R."/>
            <person name="Ying K."/>
            <person name="Li Y."/>
            <person name="Lu T."/>
            <person name="Huang Y."/>
            <person name="Zhao Q."/>
            <person name="Feng Q."/>
            <person name="Zhang L."/>
            <person name="Zhu J."/>
            <person name="Weng Q."/>
            <person name="Mu J."/>
            <person name="Lu Y."/>
            <person name="Fan D."/>
            <person name="Liu Y."/>
            <person name="Guan J."/>
            <person name="Zhang Y."/>
            <person name="Yu S."/>
            <person name="Liu X."/>
            <person name="Zhang Y."/>
            <person name="Hong G."/>
            <person name="Han B."/>
            <person name="Choisne N."/>
            <person name="Demange N."/>
            <person name="Orjeda G."/>
            <person name="Samain S."/>
            <person name="Cattolico L."/>
            <person name="Pelletier E."/>
            <person name="Couloux A."/>
            <person name="Segurens B."/>
            <person name="Wincker P."/>
            <person name="D'Hont A."/>
            <person name="Scarpelli C."/>
            <person name="Weissenbach J."/>
            <person name="Salanoubat M."/>
            <person name="Quetier F."/>
            <person name="Yu Y."/>
            <person name="Kim H.R."/>
            <person name="Rambo T."/>
            <person name="Currie J."/>
            <person name="Collura K."/>
            <person name="Luo M."/>
            <person name="Yang T."/>
            <person name="Ammiraju J.S.S."/>
            <person name="Engler F."/>
            <person name="Soderlund C."/>
            <person name="Wing R.A."/>
            <person name="Palmer L.E."/>
            <person name="de la Bastide M."/>
            <person name="Spiegel L."/>
            <person name="Nascimento L."/>
            <person name="Zutavern T."/>
            <person name="O'Shaughnessy A."/>
            <person name="Dike S."/>
            <person name="Dedhia N."/>
            <person name="Preston R."/>
            <person name="Balija V."/>
            <person name="McCombie W.R."/>
            <person name="Chow T."/>
            <person name="Chen H."/>
            <person name="Chung M."/>
            <person name="Chen C."/>
            <person name="Shaw J."/>
            <person name="Wu H."/>
            <person name="Hsiao K."/>
            <person name="Chao Y."/>
            <person name="Chu M."/>
            <person name="Cheng C."/>
            <person name="Hour A."/>
            <person name="Lee P."/>
            <person name="Lin S."/>
            <person name="Lin Y."/>
            <person name="Liou J."/>
            <person name="Liu S."/>
            <person name="Hsing Y."/>
            <person name="Raghuvanshi S."/>
            <person name="Mohanty A."/>
            <person name="Bharti A.K."/>
            <person name="Gaur A."/>
            <person name="Gupta V."/>
            <person name="Kumar D."/>
            <person name="Ravi V."/>
            <person name="Vij S."/>
            <person name="Kapur A."/>
            <person name="Khurana P."/>
            <person name="Khurana P."/>
            <person name="Khurana J.P."/>
            <person name="Tyagi A.K."/>
            <person name="Gaikwad K."/>
            <person name="Singh A."/>
            <person name="Dalal V."/>
            <person name="Srivastava S."/>
            <person name="Dixit A."/>
            <person name="Pal A.K."/>
            <person name="Ghazi I.A."/>
            <person name="Yadav M."/>
            <person name="Pandit A."/>
            <person name="Bhargava A."/>
            <person name="Sureshbabu K."/>
            <person name="Batra K."/>
            <person name="Sharma T.R."/>
            <person name="Mohapatra T."/>
            <person name="Singh N.K."/>
            <person name="Messing J."/>
            <person name="Nelson A.B."/>
            <person name="Fuks G."/>
            <person name="Kavchok S."/>
            <person name="Keizer G."/>
            <person name="Linton E."/>
            <person name="Llaca V."/>
            <person name="Song R."/>
            <person name="Tanyolac B."/>
            <person name="Young S."/>
            <person name="Ho-Il K."/>
            <person name="Hahn J.H."/>
            <person name="Sangsakoo G."/>
            <person name="Vanavichit A."/>
            <person name="de Mattos Luiz.A.T."/>
            <person name="Zimmer P.D."/>
            <person name="Malone G."/>
            <person name="Dellagostin O."/>
            <person name="de Oliveira A.C."/>
            <person name="Bevan M."/>
            <person name="Bancroft I."/>
            <person name="Minx P."/>
            <person name="Cordum H."/>
            <person name="Wilson R."/>
            <person name="Cheng Z."/>
            <person name="Jin W."/>
            <person name="Jiang J."/>
            <person name="Leong S.A."/>
            <person name="Iwama H."/>
            <person name="Gojobori T."/>
            <person name="Itoh T."/>
            <person name="Niimura Y."/>
            <person name="Fujii Y."/>
            <person name="Habara T."/>
            <person name="Sakai H."/>
            <person name="Sato Y."/>
            <person name="Wilson G."/>
            <person name="Kumar K."/>
            <person name="McCouch S."/>
            <person name="Juretic N."/>
            <person name="Hoen D."/>
            <person name="Wright S."/>
            <person name="Bruskiewich R."/>
            <person name="Bureau T."/>
            <person name="Miyao A."/>
            <person name="Hirochika H."/>
            <person name="Nishikawa T."/>
            <person name="Kadowaki K."/>
            <person name="Sugiura M."/>
            <person name="Burr B."/>
            <person name="Sasaki T."/>
        </authorList>
    </citation>
    <scope>NUCLEOTIDE SEQUENCE [LARGE SCALE GENOMIC DNA]</scope>
    <source>
        <strain evidence="3">cv. Nipponbare</strain>
    </source>
</reference>
<feature type="compositionally biased region" description="Basic and acidic residues" evidence="1">
    <location>
        <begin position="63"/>
        <end position="88"/>
    </location>
</feature>
<name>Q6ZB11_ORYSJ</name>
<organism evidence="2 3">
    <name type="scientific">Oryza sativa subsp. japonica</name>
    <name type="common">Rice</name>
    <dbReference type="NCBI Taxonomy" id="39947"/>
    <lineage>
        <taxon>Eukaryota</taxon>
        <taxon>Viridiplantae</taxon>
        <taxon>Streptophyta</taxon>
        <taxon>Embryophyta</taxon>
        <taxon>Tracheophyta</taxon>
        <taxon>Spermatophyta</taxon>
        <taxon>Magnoliopsida</taxon>
        <taxon>Liliopsida</taxon>
        <taxon>Poales</taxon>
        <taxon>Poaceae</taxon>
        <taxon>BOP clade</taxon>
        <taxon>Oryzoideae</taxon>
        <taxon>Oryzeae</taxon>
        <taxon>Oryzinae</taxon>
        <taxon>Oryza</taxon>
        <taxon>Oryza sativa</taxon>
    </lineage>
</organism>
<sequence>MAMRWRAVAGDGSRRREAATGGAKGSGVGRKREKWEEEEVPHRGVAGAEGEGGDDDSASGGADGRRQRPRGERRGVRGREETRGDKNGRPKIGRTARLTGVRGEKGSGGVPATRGGGRDEPRGGEVNGGGGVRPEVAASGVASSEQCKRDGEHGRGRRARETRDGARGSVFMGEEGEDMDGNPLDLAGDVGRWGGRERGGFKLNPAPCKRARVRERSGKWATTWAQAQERRGMGSDGVEDVGRRRMELGSNGWR</sequence>
<proteinExistence type="predicted"/>